<dbReference type="InterPro" id="IPR001841">
    <property type="entry name" value="Znf_RING"/>
</dbReference>
<keyword evidence="8" id="KW-1185">Reference proteome</keyword>
<dbReference type="SMART" id="SM00336">
    <property type="entry name" value="BBOX"/>
    <property type="match status" value="2"/>
</dbReference>
<dbReference type="AlphaFoldDB" id="A0A8S3QTY7"/>
<feature type="domain" description="RING-type" evidence="5">
    <location>
        <begin position="17"/>
        <end position="64"/>
    </location>
</feature>
<dbReference type="Gene3D" id="3.30.160.60">
    <property type="entry name" value="Classic Zinc Finger"/>
    <property type="match status" value="1"/>
</dbReference>
<evidence type="ECO:0000313" key="8">
    <source>
        <dbReference type="Proteomes" id="UP000683360"/>
    </source>
</evidence>
<dbReference type="InterPro" id="IPR000315">
    <property type="entry name" value="Znf_B-box"/>
</dbReference>
<dbReference type="Pfam" id="PF13445">
    <property type="entry name" value="zf-RING_UBOX"/>
    <property type="match status" value="1"/>
</dbReference>
<dbReference type="GO" id="GO:0008270">
    <property type="term" value="F:zinc ion binding"/>
    <property type="evidence" value="ECO:0007669"/>
    <property type="project" value="UniProtKB-KW"/>
</dbReference>
<evidence type="ECO:0000256" key="1">
    <source>
        <dbReference type="ARBA" id="ARBA00022723"/>
    </source>
</evidence>
<dbReference type="InterPro" id="IPR047153">
    <property type="entry name" value="TRIM45/56/19-like"/>
</dbReference>
<proteinExistence type="predicted"/>
<keyword evidence="3" id="KW-0862">Zinc</keyword>
<dbReference type="SMART" id="SM00184">
    <property type="entry name" value="RING"/>
    <property type="match status" value="1"/>
</dbReference>
<sequence length="518" mass="58047">MAIAQDKTNNFDDLLTCTICLETFKGPKYLPCLHTFCKTCINTYILSTVNKGKTGTTFKCPICRLDVLMGESPGNPETWAEKLPGNHFVASMMDRQEIRKSEKMCESCKVNNKSEKARSLCTVCDEAFCSSCETYHKSFKISAKHPIISLEDVGTNEETVIVSSLIFCEEHSGEIIKAYCVDHSKPICTLCATLSHRKCDDVITIEKAVSGIKQSQKSIELSTELKDTNKQLSDLIRDRKNHLTDFEKRGARYSYKGQIKDEIIKSKKETVLKLSDESTDLESLKSTVDNWIAIYDTCLHHGSELQCLLEMNRINENKEKFGDAFNKGMSEIKNISMHLEANDIAENFAKRVANIGEVKLVETNTSPILSLVKPINFHTGNINVIKFIDLNAKSVFLSGLFMKDEFIFTNSQSYKILKYSHNGDILAELTLSGQAYDIALIIDIRAAVSSNLKTIFIINTQDMTLCHTIANTYPVYGFCHVNGEFILASSYTLTWINATTGIKTDEALTNGNSVLYIC</sequence>
<dbReference type="Gene3D" id="3.30.40.10">
    <property type="entry name" value="Zinc/RING finger domain, C3HC4 (zinc finger)"/>
    <property type="match status" value="1"/>
</dbReference>
<dbReference type="SUPFAM" id="SSF50978">
    <property type="entry name" value="WD40 repeat-like"/>
    <property type="match status" value="1"/>
</dbReference>
<keyword evidence="7" id="KW-0012">Acyltransferase</keyword>
<evidence type="ECO:0000259" key="5">
    <source>
        <dbReference type="PROSITE" id="PS50089"/>
    </source>
</evidence>
<evidence type="ECO:0000256" key="4">
    <source>
        <dbReference type="PROSITE-ProRule" id="PRU00024"/>
    </source>
</evidence>
<gene>
    <name evidence="7" type="ORF">MEDL_14879</name>
</gene>
<evidence type="ECO:0000259" key="6">
    <source>
        <dbReference type="PROSITE" id="PS50119"/>
    </source>
</evidence>
<dbReference type="EC" id="2.3.2.27" evidence="7"/>
<evidence type="ECO:0000313" key="7">
    <source>
        <dbReference type="EMBL" id="CAG2200216.1"/>
    </source>
</evidence>
<reference evidence="7" key="1">
    <citation type="submission" date="2021-03" db="EMBL/GenBank/DDBJ databases">
        <authorList>
            <person name="Bekaert M."/>
        </authorList>
    </citation>
    <scope>NUCLEOTIDE SEQUENCE</scope>
</reference>
<dbReference type="SUPFAM" id="SSF57850">
    <property type="entry name" value="RING/U-box"/>
    <property type="match status" value="1"/>
</dbReference>
<feature type="domain" description="B box-type" evidence="6">
    <location>
        <begin position="100"/>
        <end position="150"/>
    </location>
</feature>
<dbReference type="PROSITE" id="PS50119">
    <property type="entry name" value="ZF_BBOX"/>
    <property type="match status" value="2"/>
</dbReference>
<protein>
    <submittedName>
        <fullName evidence="7">TRIM56</fullName>
        <ecNumber evidence="7">2.3.2.27</ecNumber>
    </submittedName>
</protein>
<dbReference type="PANTHER" id="PTHR25462">
    <property type="entry name" value="BONUS, ISOFORM C-RELATED"/>
    <property type="match status" value="1"/>
</dbReference>
<keyword evidence="2 4" id="KW-0863">Zinc-finger</keyword>
<comment type="caution">
    <text evidence="7">The sequence shown here is derived from an EMBL/GenBank/DDBJ whole genome shotgun (WGS) entry which is preliminary data.</text>
</comment>
<dbReference type="Proteomes" id="UP000683360">
    <property type="component" value="Unassembled WGS sequence"/>
</dbReference>
<dbReference type="PROSITE" id="PS50089">
    <property type="entry name" value="ZF_RING_2"/>
    <property type="match status" value="1"/>
</dbReference>
<dbReference type="PANTHER" id="PTHR25462:SF296">
    <property type="entry name" value="MEIOTIC P26, ISOFORM F"/>
    <property type="match status" value="1"/>
</dbReference>
<evidence type="ECO:0000256" key="2">
    <source>
        <dbReference type="ARBA" id="ARBA00022771"/>
    </source>
</evidence>
<accession>A0A8S3QTY7</accession>
<keyword evidence="1" id="KW-0479">Metal-binding</keyword>
<dbReference type="OrthoDB" id="6270329at2759"/>
<feature type="domain" description="B box-type" evidence="6">
    <location>
        <begin position="163"/>
        <end position="205"/>
    </location>
</feature>
<dbReference type="SUPFAM" id="SSF57845">
    <property type="entry name" value="B-box zinc-binding domain"/>
    <property type="match status" value="1"/>
</dbReference>
<dbReference type="CDD" id="cd19776">
    <property type="entry name" value="Bbox2_TRIM25_C-IV"/>
    <property type="match status" value="1"/>
</dbReference>
<keyword evidence="7" id="KW-0808">Transferase</keyword>
<dbReference type="InterPro" id="IPR013083">
    <property type="entry name" value="Znf_RING/FYVE/PHD"/>
</dbReference>
<evidence type="ECO:0000256" key="3">
    <source>
        <dbReference type="ARBA" id="ARBA00022833"/>
    </source>
</evidence>
<dbReference type="EMBL" id="CAJPWZ010000736">
    <property type="protein sequence ID" value="CAG2200216.1"/>
    <property type="molecule type" value="Genomic_DNA"/>
</dbReference>
<organism evidence="7 8">
    <name type="scientific">Mytilus edulis</name>
    <name type="common">Blue mussel</name>
    <dbReference type="NCBI Taxonomy" id="6550"/>
    <lineage>
        <taxon>Eukaryota</taxon>
        <taxon>Metazoa</taxon>
        <taxon>Spiralia</taxon>
        <taxon>Lophotrochozoa</taxon>
        <taxon>Mollusca</taxon>
        <taxon>Bivalvia</taxon>
        <taxon>Autobranchia</taxon>
        <taxon>Pteriomorphia</taxon>
        <taxon>Mytilida</taxon>
        <taxon>Mytiloidea</taxon>
        <taxon>Mytilidae</taxon>
        <taxon>Mytilinae</taxon>
        <taxon>Mytilus</taxon>
    </lineage>
</organism>
<dbReference type="GO" id="GO:0061630">
    <property type="term" value="F:ubiquitin protein ligase activity"/>
    <property type="evidence" value="ECO:0007669"/>
    <property type="project" value="UniProtKB-EC"/>
</dbReference>
<dbReference type="InterPro" id="IPR017907">
    <property type="entry name" value="Znf_RING_CS"/>
</dbReference>
<name>A0A8S3QTY7_MYTED</name>
<dbReference type="InterPro" id="IPR036322">
    <property type="entry name" value="WD40_repeat_dom_sf"/>
</dbReference>
<dbReference type="InterPro" id="IPR027370">
    <property type="entry name" value="Znf-RING_euk"/>
</dbReference>
<dbReference type="PROSITE" id="PS00518">
    <property type="entry name" value="ZF_RING_1"/>
    <property type="match status" value="1"/>
</dbReference>
<dbReference type="Pfam" id="PF00643">
    <property type="entry name" value="zf-B_box"/>
    <property type="match status" value="1"/>
</dbReference>